<keyword evidence="1" id="KW-1133">Transmembrane helix</keyword>
<feature type="transmembrane region" description="Helical" evidence="1">
    <location>
        <begin position="201"/>
        <end position="217"/>
    </location>
</feature>
<dbReference type="Pfam" id="PF01757">
    <property type="entry name" value="Acyl_transf_3"/>
    <property type="match status" value="1"/>
</dbReference>
<keyword evidence="4" id="KW-1185">Reference proteome</keyword>
<feature type="transmembrane region" description="Helical" evidence="1">
    <location>
        <begin position="62"/>
        <end position="88"/>
    </location>
</feature>
<dbReference type="InterPro" id="IPR002656">
    <property type="entry name" value="Acyl_transf_3_dom"/>
</dbReference>
<dbReference type="PANTHER" id="PTHR23028:SF131">
    <property type="entry name" value="BLR2367 PROTEIN"/>
    <property type="match status" value="1"/>
</dbReference>
<gene>
    <name evidence="3" type="ORF">J3R73_004561</name>
</gene>
<feature type="transmembrane region" description="Helical" evidence="1">
    <location>
        <begin position="117"/>
        <end position="135"/>
    </location>
</feature>
<feature type="transmembrane region" description="Helical" evidence="1">
    <location>
        <begin position="173"/>
        <end position="194"/>
    </location>
</feature>
<name>A0ABU0FKX1_9HYPH</name>
<accession>A0ABU0FKX1</accession>
<feature type="domain" description="Acyltransferase 3" evidence="2">
    <location>
        <begin position="21"/>
        <end position="363"/>
    </location>
</feature>
<reference evidence="3 4" key="1">
    <citation type="submission" date="2023-07" db="EMBL/GenBank/DDBJ databases">
        <title>Genomic Encyclopedia of Type Strains, Phase IV (KMG-IV): sequencing the most valuable type-strain genomes for metagenomic binning, comparative biology and taxonomic classification.</title>
        <authorList>
            <person name="Goeker M."/>
        </authorList>
    </citation>
    <scope>NUCLEOTIDE SEQUENCE [LARGE SCALE GENOMIC DNA]</scope>
    <source>
        <strain evidence="3 4">DSM 5896</strain>
    </source>
</reference>
<keyword evidence="1" id="KW-0472">Membrane</keyword>
<dbReference type="RefSeq" id="WP_307432457.1">
    <property type="nucleotide sequence ID" value="NZ_JAUSVK010000001.1"/>
</dbReference>
<evidence type="ECO:0000313" key="4">
    <source>
        <dbReference type="Proteomes" id="UP001237448"/>
    </source>
</evidence>
<organism evidence="3 4">
    <name type="scientific">Labrys monachus</name>
    <dbReference type="NCBI Taxonomy" id="217067"/>
    <lineage>
        <taxon>Bacteria</taxon>
        <taxon>Pseudomonadati</taxon>
        <taxon>Pseudomonadota</taxon>
        <taxon>Alphaproteobacteria</taxon>
        <taxon>Hyphomicrobiales</taxon>
        <taxon>Xanthobacteraceae</taxon>
        <taxon>Labrys</taxon>
    </lineage>
</organism>
<dbReference type="InterPro" id="IPR050879">
    <property type="entry name" value="Acyltransferase_3"/>
</dbReference>
<dbReference type="PANTHER" id="PTHR23028">
    <property type="entry name" value="ACETYLTRANSFERASE"/>
    <property type="match status" value="1"/>
</dbReference>
<proteinExistence type="predicted"/>
<feature type="transmembrane region" description="Helical" evidence="1">
    <location>
        <begin position="258"/>
        <end position="277"/>
    </location>
</feature>
<feature type="transmembrane region" description="Helical" evidence="1">
    <location>
        <begin position="346"/>
        <end position="367"/>
    </location>
</feature>
<evidence type="ECO:0000313" key="3">
    <source>
        <dbReference type="EMBL" id="MDQ0394769.1"/>
    </source>
</evidence>
<evidence type="ECO:0000259" key="2">
    <source>
        <dbReference type="Pfam" id="PF01757"/>
    </source>
</evidence>
<feature type="transmembrane region" description="Helical" evidence="1">
    <location>
        <begin position="229"/>
        <end position="246"/>
    </location>
</feature>
<dbReference type="Proteomes" id="UP001237448">
    <property type="component" value="Unassembled WGS sequence"/>
</dbReference>
<comment type="caution">
    <text evidence="3">The sequence shown here is derived from an EMBL/GenBank/DDBJ whole genome shotgun (WGS) entry which is preliminary data.</text>
</comment>
<feature type="transmembrane region" description="Helical" evidence="1">
    <location>
        <begin position="312"/>
        <end position="340"/>
    </location>
</feature>
<protein>
    <submittedName>
        <fullName evidence="3">Peptidoglycan/LPS O-acetylase OafA/YrhL</fullName>
    </submittedName>
</protein>
<evidence type="ECO:0000256" key="1">
    <source>
        <dbReference type="SAM" id="Phobius"/>
    </source>
</evidence>
<keyword evidence="1" id="KW-0812">Transmembrane</keyword>
<dbReference type="EMBL" id="JAUSVK010000001">
    <property type="protein sequence ID" value="MDQ0394769.1"/>
    <property type="molecule type" value="Genomic_DNA"/>
</dbReference>
<sequence>MPTASLPTKSPQIVRESALSEIDVYRGVAALGVAALHIRELTWIGVQKFWHLHGMELRPGAVIGYMTFPLVWGSIGVPVFFVLSGYCIHQRQAVARSQYGSFCLSPGNFLARRLFRVYPVLIAALFLTLICDYTSGGFYPGSDKLGDIGFRSFIVNIFSLQGAVGRTYGSNGALWTLSVEVQFYILYPLLLVVMSRCGIKITAIALLFGNILSYFLFERLGFVVFSSYYFSWYLGVLLAEGRAIGFMSKELSFVKFRFFVYTLSAVLLVSGCLVFFVSQYISFQIWAFSCSIFLLARLNNEDINFGRLKRTMAWIGAFSFSLYITHLPVSVLVCSILFRSERQMDIYPFFLCLAIAVLFGYIFFLVFERPALGLSRLFRGGQVHSASATRWGA</sequence>